<gene>
    <name evidence="1" type="ORF">EVAR_76743_1</name>
</gene>
<organism evidence="1 2">
    <name type="scientific">Eumeta variegata</name>
    <name type="common">Bagworm moth</name>
    <name type="synonym">Eumeta japonica</name>
    <dbReference type="NCBI Taxonomy" id="151549"/>
    <lineage>
        <taxon>Eukaryota</taxon>
        <taxon>Metazoa</taxon>
        <taxon>Ecdysozoa</taxon>
        <taxon>Arthropoda</taxon>
        <taxon>Hexapoda</taxon>
        <taxon>Insecta</taxon>
        <taxon>Pterygota</taxon>
        <taxon>Neoptera</taxon>
        <taxon>Endopterygota</taxon>
        <taxon>Lepidoptera</taxon>
        <taxon>Glossata</taxon>
        <taxon>Ditrysia</taxon>
        <taxon>Tineoidea</taxon>
        <taxon>Psychidae</taxon>
        <taxon>Oiketicinae</taxon>
        <taxon>Eumeta</taxon>
    </lineage>
</organism>
<sequence>MGIRQLGTIDLVISCSQRPHLHDVLFLPRRQGFEYAVELISSTAGIPSFRSRVPSTTPSHLGVSNGQRTSSSLQLAFGHMVSAERPRAHTAPLRAERRRWTFASVVSSTSFQRLFARRQ</sequence>
<evidence type="ECO:0000313" key="2">
    <source>
        <dbReference type="Proteomes" id="UP000299102"/>
    </source>
</evidence>
<evidence type="ECO:0000313" key="1">
    <source>
        <dbReference type="EMBL" id="GBP05300.1"/>
    </source>
</evidence>
<dbReference type="AlphaFoldDB" id="A0A4C1SVP2"/>
<accession>A0A4C1SVP2</accession>
<protein>
    <submittedName>
        <fullName evidence="1">Uncharacterized protein</fullName>
    </submittedName>
</protein>
<comment type="caution">
    <text evidence="1">The sequence shown here is derived from an EMBL/GenBank/DDBJ whole genome shotgun (WGS) entry which is preliminary data.</text>
</comment>
<dbReference type="Proteomes" id="UP000299102">
    <property type="component" value="Unassembled WGS sequence"/>
</dbReference>
<dbReference type="EMBL" id="BGZK01000017">
    <property type="protein sequence ID" value="GBP05300.1"/>
    <property type="molecule type" value="Genomic_DNA"/>
</dbReference>
<keyword evidence="2" id="KW-1185">Reference proteome</keyword>
<reference evidence="1 2" key="1">
    <citation type="journal article" date="2019" name="Commun. Biol.">
        <title>The bagworm genome reveals a unique fibroin gene that provides high tensile strength.</title>
        <authorList>
            <person name="Kono N."/>
            <person name="Nakamura H."/>
            <person name="Ohtoshi R."/>
            <person name="Tomita M."/>
            <person name="Numata K."/>
            <person name="Arakawa K."/>
        </authorList>
    </citation>
    <scope>NUCLEOTIDE SEQUENCE [LARGE SCALE GENOMIC DNA]</scope>
</reference>
<proteinExistence type="predicted"/>
<name>A0A4C1SVP2_EUMVA</name>